<dbReference type="PANTHER" id="PTHR35711">
    <property type="entry name" value="EXPRESSED PROTEIN"/>
    <property type="match status" value="1"/>
</dbReference>
<dbReference type="EMBL" id="GG738861">
    <property type="protein sequence ID" value="EFC45772.1"/>
    <property type="molecule type" value="Genomic_DNA"/>
</dbReference>
<dbReference type="VEuPathDB" id="AmoebaDB:NAEGRDRAFT_48158"/>
<feature type="region of interest" description="Disordered" evidence="1">
    <location>
        <begin position="1"/>
        <end position="32"/>
    </location>
</feature>
<accession>D2VBC3</accession>
<dbReference type="PANTHER" id="PTHR35711:SF1">
    <property type="entry name" value="ECTODERMAL, ISOFORM F"/>
    <property type="match status" value="1"/>
</dbReference>
<feature type="compositionally biased region" description="Polar residues" evidence="1">
    <location>
        <begin position="64"/>
        <end position="76"/>
    </location>
</feature>
<name>D2VBC3_NAEGR</name>
<feature type="region of interest" description="Disordered" evidence="1">
    <location>
        <begin position="54"/>
        <end position="165"/>
    </location>
</feature>
<evidence type="ECO:0000313" key="3">
    <source>
        <dbReference type="Proteomes" id="UP000006671"/>
    </source>
</evidence>
<dbReference type="KEGG" id="ngr:NAEGRDRAFT_48158"/>
<organism evidence="3">
    <name type="scientific">Naegleria gruberi</name>
    <name type="common">Amoeba</name>
    <dbReference type="NCBI Taxonomy" id="5762"/>
    <lineage>
        <taxon>Eukaryota</taxon>
        <taxon>Discoba</taxon>
        <taxon>Heterolobosea</taxon>
        <taxon>Tetramitia</taxon>
        <taxon>Eutetramitia</taxon>
        <taxon>Vahlkampfiidae</taxon>
        <taxon>Naegleria</taxon>
    </lineage>
</organism>
<feature type="compositionally biased region" description="Acidic residues" evidence="1">
    <location>
        <begin position="91"/>
        <end position="102"/>
    </location>
</feature>
<keyword evidence="3" id="KW-1185">Reference proteome</keyword>
<feature type="region of interest" description="Disordered" evidence="1">
    <location>
        <begin position="453"/>
        <end position="485"/>
    </location>
</feature>
<protein>
    <submittedName>
        <fullName evidence="2">Predicted protein</fullName>
    </submittedName>
</protein>
<dbReference type="Proteomes" id="UP000006671">
    <property type="component" value="Unassembled WGS sequence"/>
</dbReference>
<reference evidence="2 3" key="1">
    <citation type="journal article" date="2010" name="Cell">
        <title>The genome of Naegleria gruberi illuminates early eukaryotic versatility.</title>
        <authorList>
            <person name="Fritz-Laylin L.K."/>
            <person name="Prochnik S.E."/>
            <person name="Ginger M.L."/>
            <person name="Dacks J.B."/>
            <person name="Carpenter M.L."/>
            <person name="Field M.C."/>
            <person name="Kuo A."/>
            <person name="Paredez A."/>
            <person name="Chapman J."/>
            <person name="Pham J."/>
            <person name="Shu S."/>
            <person name="Neupane R."/>
            <person name="Cipriano M."/>
            <person name="Mancuso J."/>
            <person name="Tu H."/>
            <person name="Salamov A."/>
            <person name="Lindquist E."/>
            <person name="Shapiro H."/>
            <person name="Lucas S."/>
            <person name="Grigoriev I.V."/>
            <person name="Cande W.Z."/>
            <person name="Fulton C."/>
            <person name="Rokhsar D.S."/>
            <person name="Dawson S.C."/>
        </authorList>
    </citation>
    <scope>NUCLEOTIDE SEQUENCE [LARGE SCALE GENOMIC DNA]</scope>
    <source>
        <strain evidence="2 3">NEG-M</strain>
    </source>
</reference>
<feature type="region of interest" description="Disordered" evidence="1">
    <location>
        <begin position="552"/>
        <end position="582"/>
    </location>
</feature>
<sequence length="647" mass="74829">MFSSFGNSGEGISFDDFFGFSEDTSSTAATSSTLNVVVQQQSVAASIVNTNEKKQAQPLLPKNKTLTHQQQQQPSVATMPKKPAKEVIGSSEEESSSDDDEEMKDKVQPGDDSDEDEEMKEKEYSSSSSSSESSQDEIEDISIRKSTNIGKQIVNGNKENHKQSVNTVKKAPPKQSNIQHILNKVPSSSSSVPQIGTKKKLSPLKEKRNIKEKTDNSKRKFIQTKLDKSMFERRVEQTPMDSSLFCMCCNTFVALTGASSQNSAKRVKKGSSKYEEWDKHIESEDHLLRKERLQRLNVLCFMNSPTNKRFHHFVNSFCLMFFHRIETLAIEFAKKNRKRKFEIYEEHEDYILLDYVINFIYARVANLQYATDFEKILKQFLNNMRQGSLKIATTIWEQYKEFYSKMNDDEFGYLLSDIVHRAWDCMRHLAYFGKIQDPTQLFIDEPLEFKDFKSEKKESRDESDSSSDDEDYEEPEYDEDEEEEEDIFNGQHPYFEMFMKMYIQHFLFLKPIEKIISEALEQYKSILEKETFFNEWEEEIVKRKKLLISQQQMSSNGGSAVDDESSDESPTIPPPKPQAPKQKSIEDLLFGSAANNTFESFFSVNTTPQKVTTTIQTQSKKKAGISTHENETMEEDEMWNLLRRDNI</sequence>
<feature type="compositionally biased region" description="Polar residues" evidence="1">
    <location>
        <begin position="144"/>
        <end position="165"/>
    </location>
</feature>
<dbReference type="AlphaFoldDB" id="D2VBC3"/>
<evidence type="ECO:0000256" key="1">
    <source>
        <dbReference type="SAM" id="MobiDB-lite"/>
    </source>
</evidence>
<dbReference type="GeneID" id="8858995"/>
<feature type="compositionally biased region" description="Acidic residues" evidence="1">
    <location>
        <begin position="464"/>
        <end position="485"/>
    </location>
</feature>
<feature type="region of interest" description="Disordered" evidence="1">
    <location>
        <begin position="613"/>
        <end position="633"/>
    </location>
</feature>
<dbReference type="OrthoDB" id="10515973at2759"/>
<evidence type="ECO:0000313" key="2">
    <source>
        <dbReference type="EMBL" id="EFC45772.1"/>
    </source>
</evidence>
<gene>
    <name evidence="2" type="ORF">NAEGRDRAFT_48158</name>
</gene>
<dbReference type="RefSeq" id="XP_002678516.1">
    <property type="nucleotide sequence ID" value="XM_002678470.1"/>
</dbReference>
<dbReference type="InParanoid" id="D2VBC3"/>
<proteinExistence type="predicted"/>
<feature type="compositionally biased region" description="Basic and acidic residues" evidence="1">
    <location>
        <begin position="453"/>
        <end position="463"/>
    </location>
</feature>